<gene>
    <name evidence="1" type="ORF">S03H2_41618</name>
</gene>
<comment type="caution">
    <text evidence="1">The sequence shown here is derived from an EMBL/GenBank/DDBJ whole genome shotgun (WGS) entry which is preliminary data.</text>
</comment>
<organism evidence="1">
    <name type="scientific">marine sediment metagenome</name>
    <dbReference type="NCBI Taxonomy" id="412755"/>
    <lineage>
        <taxon>unclassified sequences</taxon>
        <taxon>metagenomes</taxon>
        <taxon>ecological metagenomes</taxon>
    </lineage>
</organism>
<sequence length="133" mass="15786">LSKFYLQSLVLELTIKIFYQLDLKKIHKRTHDIEALFKVLKLDTRKFITNEFNKNVQNDLNKFPKDLDIYKPKLEEALQNNADMVKNFKYTPKLRNGSIIQTPLLEVLHNEIKKRIEDLEGEHRGQASQLHKI</sequence>
<accession>X1HPG6</accession>
<dbReference type="EMBL" id="BARU01025857">
    <property type="protein sequence ID" value="GAH71387.1"/>
    <property type="molecule type" value="Genomic_DNA"/>
</dbReference>
<protein>
    <submittedName>
        <fullName evidence="1">Uncharacterized protein</fullName>
    </submittedName>
</protein>
<name>X1HPG6_9ZZZZ</name>
<reference evidence="1" key="1">
    <citation type="journal article" date="2014" name="Front. Microbiol.">
        <title>High frequency of phylogenetically diverse reductive dehalogenase-homologous genes in deep subseafloor sedimentary metagenomes.</title>
        <authorList>
            <person name="Kawai M."/>
            <person name="Futagami T."/>
            <person name="Toyoda A."/>
            <person name="Takaki Y."/>
            <person name="Nishi S."/>
            <person name="Hori S."/>
            <person name="Arai W."/>
            <person name="Tsubouchi T."/>
            <person name="Morono Y."/>
            <person name="Uchiyama I."/>
            <person name="Ito T."/>
            <person name="Fujiyama A."/>
            <person name="Inagaki F."/>
            <person name="Takami H."/>
        </authorList>
    </citation>
    <scope>NUCLEOTIDE SEQUENCE</scope>
    <source>
        <strain evidence="1">Expedition CK06-06</strain>
    </source>
</reference>
<dbReference type="AlphaFoldDB" id="X1HPG6"/>
<proteinExistence type="predicted"/>
<evidence type="ECO:0000313" key="1">
    <source>
        <dbReference type="EMBL" id="GAH71387.1"/>
    </source>
</evidence>
<feature type="non-terminal residue" evidence="1">
    <location>
        <position position="1"/>
    </location>
</feature>